<dbReference type="Pfam" id="PF00132">
    <property type="entry name" value="Hexapep"/>
    <property type="match status" value="1"/>
</dbReference>
<dbReference type="PANTHER" id="PTHR42811">
    <property type="entry name" value="SERINE ACETYLTRANSFERASE"/>
    <property type="match status" value="1"/>
</dbReference>
<sequence length="123" mass="13076">MFARIWRRFVRTRIWGMDIHPSAVIADSALIDRTFPKGVHIAARAVIGEQAVVLTHDIATRVWQHTYIGEGATLGARAIVLPGLKVGKGAVVLPGSVVTEDVPDGATVRGNPGKLIAPSSYAA</sequence>
<gene>
    <name evidence="1" type="ORF">GGR89_001263</name>
</gene>
<evidence type="ECO:0000313" key="2">
    <source>
        <dbReference type="Proteomes" id="UP000531251"/>
    </source>
</evidence>
<reference evidence="1 2" key="1">
    <citation type="submission" date="2020-03" db="EMBL/GenBank/DDBJ databases">
        <title>Genomic Encyclopedia of Type Strains, Phase IV (KMG-IV): sequencing the most valuable type-strain genomes for metagenomic binning, comparative biology and taxonomic classification.</title>
        <authorList>
            <person name="Goeker M."/>
        </authorList>
    </citation>
    <scope>NUCLEOTIDE SEQUENCE [LARGE SCALE GENOMIC DNA]</scope>
    <source>
        <strain evidence="1 2">DSM 7225</strain>
    </source>
</reference>
<protein>
    <submittedName>
        <fullName evidence="1">Acetyltransferase-like isoleucine patch superfamily enzyme</fullName>
    </submittedName>
</protein>
<dbReference type="Proteomes" id="UP000531251">
    <property type="component" value="Unassembled WGS sequence"/>
</dbReference>
<dbReference type="InterPro" id="IPR011004">
    <property type="entry name" value="Trimer_LpxA-like_sf"/>
</dbReference>
<dbReference type="GO" id="GO:0016740">
    <property type="term" value="F:transferase activity"/>
    <property type="evidence" value="ECO:0007669"/>
    <property type="project" value="UniProtKB-KW"/>
</dbReference>
<keyword evidence="1" id="KW-0808">Transferase</keyword>
<dbReference type="EMBL" id="JAATJB010000003">
    <property type="protein sequence ID" value="NJB96957.1"/>
    <property type="molecule type" value="Genomic_DNA"/>
</dbReference>
<dbReference type="InterPro" id="IPR001451">
    <property type="entry name" value="Hexapep"/>
</dbReference>
<dbReference type="SUPFAM" id="SSF51161">
    <property type="entry name" value="Trimeric LpxA-like enzymes"/>
    <property type="match status" value="1"/>
</dbReference>
<organism evidence="1 2">
    <name type="scientific">Sphingomonas trueperi</name>
    <dbReference type="NCBI Taxonomy" id="53317"/>
    <lineage>
        <taxon>Bacteria</taxon>
        <taxon>Pseudomonadati</taxon>
        <taxon>Pseudomonadota</taxon>
        <taxon>Alphaproteobacteria</taxon>
        <taxon>Sphingomonadales</taxon>
        <taxon>Sphingomonadaceae</taxon>
        <taxon>Sphingomonas</taxon>
    </lineage>
</organism>
<dbReference type="RefSeq" id="WP_125973503.1">
    <property type="nucleotide sequence ID" value="NZ_BAAADY010000002.1"/>
</dbReference>
<dbReference type="Gene3D" id="2.160.10.10">
    <property type="entry name" value="Hexapeptide repeat proteins"/>
    <property type="match status" value="1"/>
</dbReference>
<accession>A0A7X5XXL7</accession>
<dbReference type="AlphaFoldDB" id="A0A7X5XXL7"/>
<proteinExistence type="predicted"/>
<comment type="caution">
    <text evidence="1">The sequence shown here is derived from an EMBL/GenBank/DDBJ whole genome shotgun (WGS) entry which is preliminary data.</text>
</comment>
<keyword evidence="2" id="KW-1185">Reference proteome</keyword>
<name>A0A7X5XXL7_9SPHN</name>
<evidence type="ECO:0000313" key="1">
    <source>
        <dbReference type="EMBL" id="NJB96957.1"/>
    </source>
</evidence>